<reference evidence="4" key="1">
    <citation type="journal article" date="2019" name="Int. J. Syst. Evol. Microbiol.">
        <title>The Global Catalogue of Microorganisms (GCM) 10K type strain sequencing project: providing services to taxonomists for standard genome sequencing and annotation.</title>
        <authorList>
            <consortium name="The Broad Institute Genomics Platform"/>
            <consortium name="The Broad Institute Genome Sequencing Center for Infectious Disease"/>
            <person name="Wu L."/>
            <person name="Ma J."/>
        </authorList>
    </citation>
    <scope>NUCLEOTIDE SEQUENCE [LARGE SCALE GENOMIC DNA]</scope>
    <source>
        <strain evidence="4">JCM 13929</strain>
    </source>
</reference>
<evidence type="ECO:0000313" key="4">
    <source>
        <dbReference type="Proteomes" id="UP001500064"/>
    </source>
</evidence>
<dbReference type="SUPFAM" id="SSF52499">
    <property type="entry name" value="Isochorismatase-like hydrolases"/>
    <property type="match status" value="1"/>
</dbReference>
<name>A0ABP4QXL8_9ACTN</name>
<dbReference type="InterPro" id="IPR050272">
    <property type="entry name" value="Isochorismatase-like_hydrls"/>
</dbReference>
<dbReference type="Proteomes" id="UP001500064">
    <property type="component" value="Unassembled WGS sequence"/>
</dbReference>
<evidence type="ECO:0000259" key="2">
    <source>
        <dbReference type="Pfam" id="PF00857"/>
    </source>
</evidence>
<protein>
    <recommendedName>
        <fullName evidence="2">Isochorismatase-like domain-containing protein</fullName>
    </recommendedName>
</protein>
<dbReference type="RefSeq" id="WP_346103663.1">
    <property type="nucleotide sequence ID" value="NZ_BAAAMU010000011.1"/>
</dbReference>
<dbReference type="InterPro" id="IPR036380">
    <property type="entry name" value="Isochorismatase-like_sf"/>
</dbReference>
<dbReference type="PRINTS" id="PR01398">
    <property type="entry name" value="ISCHRISMTASE"/>
</dbReference>
<dbReference type="EMBL" id="BAAAMU010000011">
    <property type="protein sequence ID" value="GAA1624694.1"/>
    <property type="molecule type" value="Genomic_DNA"/>
</dbReference>
<dbReference type="PANTHER" id="PTHR43540:SF3">
    <property type="entry name" value="ENTEROBACTIN SYNTHASE COMPONENT B"/>
    <property type="match status" value="1"/>
</dbReference>
<evidence type="ECO:0000256" key="1">
    <source>
        <dbReference type="ARBA" id="ARBA00022801"/>
    </source>
</evidence>
<feature type="domain" description="Isochorismatase-like" evidence="2">
    <location>
        <begin position="29"/>
        <end position="200"/>
    </location>
</feature>
<gene>
    <name evidence="3" type="ORF">GCM10009733_021750</name>
</gene>
<organism evidence="3 4">
    <name type="scientific">Nonomuraea maheshkhaliensis</name>
    <dbReference type="NCBI Taxonomy" id="419590"/>
    <lineage>
        <taxon>Bacteria</taxon>
        <taxon>Bacillati</taxon>
        <taxon>Actinomycetota</taxon>
        <taxon>Actinomycetes</taxon>
        <taxon>Streptosporangiales</taxon>
        <taxon>Streptosporangiaceae</taxon>
        <taxon>Nonomuraea</taxon>
    </lineage>
</organism>
<keyword evidence="4" id="KW-1185">Reference proteome</keyword>
<sequence>MPLPAIPHYDMPAALAASAVHWSPQRDRAALLVHDMQNYFLRPFEGDRVLGALLANVHALRQACAEHGIPVIYSRQAGSQSAGERGLTAEFWGPGMSDSPADTAIPEAIAPRPGDHEVIKRRYSAFHDSTLRQLLTDLDRDQLIICGVYAHIGIQQTAADAMQHDLPPFVVADAVADFDRDRHETALRYVGDLFGRVLRAHNVITAFSQQRQARSGAAG</sequence>
<comment type="caution">
    <text evidence="3">The sequence shown here is derived from an EMBL/GenBank/DDBJ whole genome shotgun (WGS) entry which is preliminary data.</text>
</comment>
<accession>A0ABP4QXL8</accession>
<dbReference type="InterPro" id="IPR016291">
    <property type="entry name" value="Isochorismatase"/>
</dbReference>
<dbReference type="InterPro" id="IPR000868">
    <property type="entry name" value="Isochorismatase-like_dom"/>
</dbReference>
<dbReference type="PANTHER" id="PTHR43540">
    <property type="entry name" value="PEROXYUREIDOACRYLATE/UREIDOACRYLATE AMIDOHYDROLASE-RELATED"/>
    <property type="match status" value="1"/>
</dbReference>
<dbReference type="Gene3D" id="3.40.50.850">
    <property type="entry name" value="Isochorismatase-like"/>
    <property type="match status" value="1"/>
</dbReference>
<proteinExistence type="predicted"/>
<keyword evidence="1" id="KW-0378">Hydrolase</keyword>
<dbReference type="Pfam" id="PF00857">
    <property type="entry name" value="Isochorismatase"/>
    <property type="match status" value="1"/>
</dbReference>
<evidence type="ECO:0000313" key="3">
    <source>
        <dbReference type="EMBL" id="GAA1624694.1"/>
    </source>
</evidence>